<keyword evidence="7" id="KW-0732">Signal</keyword>
<evidence type="ECO:0000256" key="5">
    <source>
        <dbReference type="SAM" id="Coils"/>
    </source>
</evidence>
<keyword evidence="2" id="KW-0645">Protease</keyword>
<feature type="region of interest" description="Disordered" evidence="6">
    <location>
        <begin position="224"/>
        <end position="270"/>
    </location>
</feature>
<dbReference type="InterPro" id="IPR038765">
    <property type="entry name" value="Papain-like_cys_pep_sf"/>
</dbReference>
<evidence type="ECO:0000313" key="10">
    <source>
        <dbReference type="Proteomes" id="UP001612415"/>
    </source>
</evidence>
<evidence type="ECO:0000256" key="2">
    <source>
        <dbReference type="ARBA" id="ARBA00022670"/>
    </source>
</evidence>
<proteinExistence type="inferred from homology"/>
<sequence length="392" mass="41854">MASHRKPPPAGTRAGIRTPALATAALTSVALLSQTATAAPADDRPSLEEVEKKVDDLYRQAESATDNYNAAKEKTTTQRGRVDALLNDVAQRTQKLNEAREELGSFAAAQYRTGASAPDTATFLLADSPQDYFDQTQLMSRMTSRQKGAVDDYVTEQSATMRKRQEATDSLRTLTKSQDDLKAAKATVQKKLSDARNLLSQLTAEEKARLAAIEQKKQQEAARKAAELARQQAAEQKAQEEAAAAAAQQQEQNSSSSSGTSTGSGTATSDSSYATKAAKALAFARAQIGKPYVWGATGPGSYDCSGLTQAAWKAAGVDIPRVTYDQVNAGTTVTLAAAQPGDLVFFYDDISHVGMYIGNGMMIHAPKPGAYVREESIYYDGESAIHSVVRPA</sequence>
<dbReference type="PROSITE" id="PS51935">
    <property type="entry name" value="NLPC_P60"/>
    <property type="match status" value="1"/>
</dbReference>
<dbReference type="RefSeq" id="WP_398658481.1">
    <property type="nucleotide sequence ID" value="NZ_JBITDC010000009.1"/>
</dbReference>
<feature type="compositionally biased region" description="Low complexity" evidence="6">
    <location>
        <begin position="228"/>
        <end position="270"/>
    </location>
</feature>
<dbReference type="Proteomes" id="UP001612415">
    <property type="component" value="Unassembled WGS sequence"/>
</dbReference>
<dbReference type="InterPro" id="IPR000064">
    <property type="entry name" value="NLP_P60_dom"/>
</dbReference>
<keyword evidence="5" id="KW-0175">Coiled coil</keyword>
<feature type="coiled-coil region" evidence="5">
    <location>
        <begin position="47"/>
        <end position="102"/>
    </location>
</feature>
<feature type="domain" description="NlpC/P60" evidence="8">
    <location>
        <begin position="274"/>
        <end position="392"/>
    </location>
</feature>
<dbReference type="Gene3D" id="3.90.1720.10">
    <property type="entry name" value="endopeptidase domain like (from Nostoc punctiforme)"/>
    <property type="match status" value="1"/>
</dbReference>
<gene>
    <name evidence="9" type="ORF">ACIA8P_25060</name>
</gene>
<dbReference type="Gene3D" id="6.10.250.3150">
    <property type="match status" value="1"/>
</dbReference>
<dbReference type="PANTHER" id="PTHR47359">
    <property type="entry name" value="PEPTIDOGLYCAN DL-ENDOPEPTIDASE CWLO"/>
    <property type="match status" value="1"/>
</dbReference>
<keyword evidence="4" id="KW-0788">Thiol protease</keyword>
<evidence type="ECO:0000256" key="1">
    <source>
        <dbReference type="ARBA" id="ARBA00007074"/>
    </source>
</evidence>
<evidence type="ECO:0000256" key="7">
    <source>
        <dbReference type="SAM" id="SignalP"/>
    </source>
</evidence>
<keyword evidence="10" id="KW-1185">Reference proteome</keyword>
<protein>
    <submittedName>
        <fullName evidence="9">NlpC/P60 family protein</fullName>
    </submittedName>
</protein>
<evidence type="ECO:0000256" key="4">
    <source>
        <dbReference type="ARBA" id="ARBA00022807"/>
    </source>
</evidence>
<accession>A0ABW7Y694</accession>
<dbReference type="EMBL" id="JBITDC010000009">
    <property type="protein sequence ID" value="MFI5677901.1"/>
    <property type="molecule type" value="Genomic_DNA"/>
</dbReference>
<keyword evidence="3" id="KW-0378">Hydrolase</keyword>
<evidence type="ECO:0000259" key="8">
    <source>
        <dbReference type="PROSITE" id="PS51935"/>
    </source>
</evidence>
<organism evidence="9 10">
    <name type="scientific">Streptomyces cellulosae</name>
    <dbReference type="NCBI Taxonomy" id="1968"/>
    <lineage>
        <taxon>Bacteria</taxon>
        <taxon>Bacillati</taxon>
        <taxon>Actinomycetota</taxon>
        <taxon>Actinomycetes</taxon>
        <taxon>Kitasatosporales</taxon>
        <taxon>Streptomycetaceae</taxon>
        <taxon>Streptomyces</taxon>
    </lineage>
</organism>
<dbReference type="SUPFAM" id="SSF54001">
    <property type="entry name" value="Cysteine proteinases"/>
    <property type="match status" value="1"/>
</dbReference>
<evidence type="ECO:0000256" key="3">
    <source>
        <dbReference type="ARBA" id="ARBA00022801"/>
    </source>
</evidence>
<evidence type="ECO:0000313" key="9">
    <source>
        <dbReference type="EMBL" id="MFI5677901.1"/>
    </source>
</evidence>
<comment type="similarity">
    <text evidence="1">Belongs to the peptidase C40 family.</text>
</comment>
<comment type="caution">
    <text evidence="9">The sequence shown here is derived from an EMBL/GenBank/DDBJ whole genome shotgun (WGS) entry which is preliminary data.</text>
</comment>
<feature type="chain" id="PRO_5046009619" evidence="7">
    <location>
        <begin position="39"/>
        <end position="392"/>
    </location>
</feature>
<name>A0ABW7Y694_STRCE</name>
<dbReference type="Pfam" id="PF00877">
    <property type="entry name" value="NLPC_P60"/>
    <property type="match status" value="1"/>
</dbReference>
<dbReference type="PANTHER" id="PTHR47359:SF3">
    <property type="entry name" value="NLP_P60 DOMAIN-CONTAINING PROTEIN-RELATED"/>
    <property type="match status" value="1"/>
</dbReference>
<feature type="signal peptide" evidence="7">
    <location>
        <begin position="1"/>
        <end position="38"/>
    </location>
</feature>
<evidence type="ECO:0000256" key="6">
    <source>
        <dbReference type="SAM" id="MobiDB-lite"/>
    </source>
</evidence>
<reference evidence="9 10" key="1">
    <citation type="submission" date="2024-10" db="EMBL/GenBank/DDBJ databases">
        <title>The Natural Products Discovery Center: Release of the First 8490 Sequenced Strains for Exploring Actinobacteria Biosynthetic Diversity.</title>
        <authorList>
            <person name="Kalkreuter E."/>
            <person name="Kautsar S.A."/>
            <person name="Yang D."/>
            <person name="Bader C.D."/>
            <person name="Teijaro C.N."/>
            <person name="Fluegel L."/>
            <person name="Davis C.M."/>
            <person name="Simpson J.R."/>
            <person name="Lauterbach L."/>
            <person name="Steele A.D."/>
            <person name="Gui C."/>
            <person name="Meng S."/>
            <person name="Li G."/>
            <person name="Viehrig K."/>
            <person name="Ye F."/>
            <person name="Su P."/>
            <person name="Kiefer A.F."/>
            <person name="Nichols A."/>
            <person name="Cepeda A.J."/>
            <person name="Yan W."/>
            <person name="Fan B."/>
            <person name="Jiang Y."/>
            <person name="Adhikari A."/>
            <person name="Zheng C.-J."/>
            <person name="Schuster L."/>
            <person name="Cowan T.M."/>
            <person name="Smanski M.J."/>
            <person name="Chevrette M.G."/>
            <person name="De Carvalho L.P.S."/>
            <person name="Shen B."/>
        </authorList>
    </citation>
    <scope>NUCLEOTIDE SEQUENCE [LARGE SCALE GENOMIC DNA]</scope>
    <source>
        <strain evidence="9 10">NPDC051599</strain>
    </source>
</reference>
<dbReference type="InterPro" id="IPR051794">
    <property type="entry name" value="PG_Endopeptidase_C40"/>
</dbReference>